<dbReference type="PANTHER" id="PTHR42794">
    <property type="entry name" value="HEMIN IMPORT ATP-BINDING PROTEIN HMUV"/>
    <property type="match status" value="1"/>
</dbReference>
<dbReference type="OrthoDB" id="3579586at2"/>
<dbReference type="STRING" id="1724.GCA_001044175_02393"/>
<dbReference type="Pfam" id="PF00005">
    <property type="entry name" value="ABC_tran"/>
    <property type="match status" value="1"/>
</dbReference>
<organism evidence="5 6">
    <name type="scientific">Corynebacterium renale</name>
    <dbReference type="NCBI Taxonomy" id="1724"/>
    <lineage>
        <taxon>Bacteria</taxon>
        <taxon>Bacillati</taxon>
        <taxon>Actinomycetota</taxon>
        <taxon>Actinomycetes</taxon>
        <taxon>Mycobacteriales</taxon>
        <taxon>Corynebacteriaceae</taxon>
        <taxon>Corynebacterium</taxon>
    </lineage>
</organism>
<accession>A0A2A9DMQ6</accession>
<dbReference type="Proteomes" id="UP000221653">
    <property type="component" value="Unassembled WGS sequence"/>
</dbReference>
<evidence type="ECO:0000313" key="5">
    <source>
        <dbReference type="EMBL" id="PFG27883.1"/>
    </source>
</evidence>
<dbReference type="SUPFAM" id="SSF52540">
    <property type="entry name" value="P-loop containing nucleoside triphosphate hydrolases"/>
    <property type="match status" value="1"/>
</dbReference>
<evidence type="ECO:0000259" key="4">
    <source>
        <dbReference type="PROSITE" id="PS50893"/>
    </source>
</evidence>
<feature type="domain" description="ABC transporter" evidence="4">
    <location>
        <begin position="4"/>
        <end position="239"/>
    </location>
</feature>
<proteinExistence type="predicted"/>
<dbReference type="AlphaFoldDB" id="A0A2A9DMQ6"/>
<keyword evidence="3 5" id="KW-0067">ATP-binding</keyword>
<comment type="caution">
    <text evidence="5">The sequence shown here is derived from an EMBL/GenBank/DDBJ whole genome shotgun (WGS) entry which is preliminary data.</text>
</comment>
<keyword evidence="2" id="KW-0547">Nucleotide-binding</keyword>
<reference evidence="5 6" key="1">
    <citation type="submission" date="2017-10" db="EMBL/GenBank/DDBJ databases">
        <title>Sequencing the genomes of 1000 actinobacteria strains.</title>
        <authorList>
            <person name="Klenk H.-P."/>
        </authorList>
    </citation>
    <scope>NUCLEOTIDE SEQUENCE [LARGE SCALE GENOMIC DNA]</scope>
    <source>
        <strain evidence="5 6">DSM 20688</strain>
    </source>
</reference>
<evidence type="ECO:0000256" key="1">
    <source>
        <dbReference type="ARBA" id="ARBA00022448"/>
    </source>
</evidence>
<dbReference type="RefSeq" id="WP_048381012.1">
    <property type="nucleotide sequence ID" value="NZ_LDYE01000008.1"/>
</dbReference>
<dbReference type="InterPro" id="IPR027417">
    <property type="entry name" value="P-loop_NTPase"/>
</dbReference>
<evidence type="ECO:0000256" key="3">
    <source>
        <dbReference type="ARBA" id="ARBA00022840"/>
    </source>
</evidence>
<dbReference type="PANTHER" id="PTHR42794:SF2">
    <property type="entry name" value="ABC TRANSPORTER ATP-BINDING PROTEIN"/>
    <property type="match status" value="1"/>
</dbReference>
<evidence type="ECO:0000256" key="2">
    <source>
        <dbReference type="ARBA" id="ARBA00022741"/>
    </source>
</evidence>
<name>A0A2A9DMQ6_9CORY</name>
<gene>
    <name evidence="5" type="ORF">ATK06_0963</name>
</gene>
<keyword evidence="1" id="KW-0813">Transport</keyword>
<dbReference type="Gene3D" id="3.40.50.300">
    <property type="entry name" value="P-loop containing nucleotide triphosphate hydrolases"/>
    <property type="match status" value="1"/>
</dbReference>
<dbReference type="InterPro" id="IPR003593">
    <property type="entry name" value="AAA+_ATPase"/>
</dbReference>
<dbReference type="CDD" id="cd03214">
    <property type="entry name" value="ABC_Iron-Siderophores_B12_Hemin"/>
    <property type="match status" value="1"/>
</dbReference>
<protein>
    <submittedName>
        <fullName evidence="5">Iron complex transport system ATP-binding protein</fullName>
    </submittedName>
</protein>
<dbReference type="GO" id="GO:0016887">
    <property type="term" value="F:ATP hydrolysis activity"/>
    <property type="evidence" value="ECO:0007669"/>
    <property type="project" value="InterPro"/>
</dbReference>
<dbReference type="PROSITE" id="PS50893">
    <property type="entry name" value="ABC_TRANSPORTER_2"/>
    <property type="match status" value="1"/>
</dbReference>
<dbReference type="EMBL" id="PDJF01000001">
    <property type="protein sequence ID" value="PFG27883.1"/>
    <property type="molecule type" value="Genomic_DNA"/>
</dbReference>
<dbReference type="FunFam" id="3.40.50.300:FF:000134">
    <property type="entry name" value="Iron-enterobactin ABC transporter ATP-binding protein"/>
    <property type="match status" value="1"/>
</dbReference>
<dbReference type="GO" id="GO:0005524">
    <property type="term" value="F:ATP binding"/>
    <property type="evidence" value="ECO:0007669"/>
    <property type="project" value="UniProtKB-KW"/>
</dbReference>
<sequence length="265" mass="28384">MATLEVRDVSVAYGDFNAVKNVSFRANPGEIVALVGPNGCGKSSLLKSIVGLGHSTGEVLIDGHASSSMSRREKVRALSYAPQMAEMDVDLTVAEIVRLGVTAGRGLFGRGKPDDDARVSHSLAHVNMTDYRNHRWSELSGGQRQRTSIARTLAQESSVVLLDEPTNHLDIEHQMQLASLLRHIASTHASAIVVVLHDLGLAAHVADKVAVMNSGNLVAFGTVREALTPETIAQNFRVNGEIYAADTGARALLVHPPEAEWGRSV</sequence>
<keyword evidence="6" id="KW-1185">Reference proteome</keyword>
<evidence type="ECO:0000313" key="6">
    <source>
        <dbReference type="Proteomes" id="UP000221653"/>
    </source>
</evidence>
<dbReference type="SMART" id="SM00382">
    <property type="entry name" value="AAA"/>
    <property type="match status" value="1"/>
</dbReference>
<dbReference type="InterPro" id="IPR003439">
    <property type="entry name" value="ABC_transporter-like_ATP-bd"/>
</dbReference>